<reference evidence="2" key="1">
    <citation type="journal article" date="2014" name="Front. Microbiol.">
        <title>High frequency of phylogenetically diverse reductive dehalogenase-homologous genes in deep subseafloor sedimentary metagenomes.</title>
        <authorList>
            <person name="Kawai M."/>
            <person name="Futagami T."/>
            <person name="Toyoda A."/>
            <person name="Takaki Y."/>
            <person name="Nishi S."/>
            <person name="Hori S."/>
            <person name="Arai W."/>
            <person name="Tsubouchi T."/>
            <person name="Morono Y."/>
            <person name="Uchiyama I."/>
            <person name="Ito T."/>
            <person name="Fujiyama A."/>
            <person name="Inagaki F."/>
            <person name="Takami H."/>
        </authorList>
    </citation>
    <scope>NUCLEOTIDE SEQUENCE</scope>
    <source>
        <strain evidence="2">Expedition CK06-06</strain>
    </source>
</reference>
<evidence type="ECO:0000313" key="2">
    <source>
        <dbReference type="EMBL" id="GAF92539.1"/>
    </source>
</evidence>
<comment type="caution">
    <text evidence="2">The sequence shown here is derived from an EMBL/GenBank/DDBJ whole genome shotgun (WGS) entry which is preliminary data.</text>
</comment>
<feature type="domain" description="LysR substrate-binding" evidence="1">
    <location>
        <begin position="23"/>
        <end position="104"/>
    </location>
</feature>
<dbReference type="Gene3D" id="3.40.190.290">
    <property type="match status" value="1"/>
</dbReference>
<organism evidence="2">
    <name type="scientific">marine sediment metagenome</name>
    <dbReference type="NCBI Taxonomy" id="412755"/>
    <lineage>
        <taxon>unclassified sequences</taxon>
        <taxon>metagenomes</taxon>
        <taxon>ecological metagenomes</taxon>
    </lineage>
</organism>
<dbReference type="AlphaFoldDB" id="X0TH41"/>
<sequence>ALLALDKRQWLGMEFPISASAASDWMDQKISPGRIVMRSNSFVALCTLAEQGLGHVLLPTHLGDNSKKLVRVPNDENLPAAGLWLLSHRDVLASPRVRTGMDFLYGVLRARQGMFEGW</sequence>
<feature type="non-terminal residue" evidence="2">
    <location>
        <position position="1"/>
    </location>
</feature>
<protein>
    <recommendedName>
        <fullName evidence="1">LysR substrate-binding domain-containing protein</fullName>
    </recommendedName>
</protein>
<dbReference type="EMBL" id="BARS01015623">
    <property type="protein sequence ID" value="GAF92539.1"/>
    <property type="molecule type" value="Genomic_DNA"/>
</dbReference>
<dbReference type="InterPro" id="IPR005119">
    <property type="entry name" value="LysR_subst-bd"/>
</dbReference>
<proteinExistence type="predicted"/>
<dbReference type="SUPFAM" id="SSF53850">
    <property type="entry name" value="Periplasmic binding protein-like II"/>
    <property type="match status" value="1"/>
</dbReference>
<dbReference type="Pfam" id="PF03466">
    <property type="entry name" value="LysR_substrate"/>
    <property type="match status" value="1"/>
</dbReference>
<gene>
    <name evidence="2" type="ORF">S01H1_25823</name>
</gene>
<evidence type="ECO:0000259" key="1">
    <source>
        <dbReference type="Pfam" id="PF03466"/>
    </source>
</evidence>
<accession>X0TH41</accession>
<name>X0TH41_9ZZZZ</name>